<gene>
    <name evidence="5" type="ORF">ACFFQA_02810</name>
</gene>
<keyword evidence="6" id="KW-1185">Reference proteome</keyword>
<organism evidence="5 6">
    <name type="scientific">Allokutzneria oryzae</name>
    <dbReference type="NCBI Taxonomy" id="1378989"/>
    <lineage>
        <taxon>Bacteria</taxon>
        <taxon>Bacillati</taxon>
        <taxon>Actinomycetota</taxon>
        <taxon>Actinomycetes</taxon>
        <taxon>Pseudonocardiales</taxon>
        <taxon>Pseudonocardiaceae</taxon>
        <taxon>Allokutzneria</taxon>
    </lineage>
</organism>
<name>A0ABV5ZPN0_9PSEU</name>
<protein>
    <submittedName>
        <fullName evidence="5">ESX secretion-associated protein EspG</fullName>
    </submittedName>
</protein>
<dbReference type="RefSeq" id="WP_377849967.1">
    <property type="nucleotide sequence ID" value="NZ_JBHLZU010000002.1"/>
</dbReference>
<evidence type="ECO:0000256" key="1">
    <source>
        <dbReference type="ARBA" id="ARBA00004496"/>
    </source>
</evidence>
<dbReference type="Pfam" id="PF14011">
    <property type="entry name" value="ESX-1_EspG"/>
    <property type="match status" value="1"/>
</dbReference>
<accession>A0ABV5ZPN0</accession>
<reference evidence="5 6" key="1">
    <citation type="submission" date="2024-09" db="EMBL/GenBank/DDBJ databases">
        <authorList>
            <person name="Sun Q."/>
            <person name="Mori K."/>
        </authorList>
    </citation>
    <scope>NUCLEOTIDE SEQUENCE [LARGE SCALE GENOMIC DNA]</scope>
    <source>
        <strain evidence="5 6">TBRC 7907</strain>
    </source>
</reference>
<evidence type="ECO:0000313" key="6">
    <source>
        <dbReference type="Proteomes" id="UP001589693"/>
    </source>
</evidence>
<keyword evidence="4" id="KW-0143">Chaperone</keyword>
<dbReference type="EMBL" id="JBHLZU010000002">
    <property type="protein sequence ID" value="MFB9902862.1"/>
    <property type="molecule type" value="Genomic_DNA"/>
</dbReference>
<comment type="caution">
    <text evidence="5">The sequence shown here is derived from an EMBL/GenBank/DDBJ whole genome shotgun (WGS) entry which is preliminary data.</text>
</comment>
<comment type="subcellular location">
    <subcellularLocation>
        <location evidence="1">Cytoplasm</location>
    </subcellularLocation>
</comment>
<evidence type="ECO:0000256" key="3">
    <source>
        <dbReference type="ARBA" id="ARBA00022490"/>
    </source>
</evidence>
<evidence type="ECO:0000256" key="2">
    <source>
        <dbReference type="ARBA" id="ARBA00006411"/>
    </source>
</evidence>
<proteinExistence type="inferred from homology"/>
<sequence length="249" mass="26899">MNADLQLTAIELDVCWEVLGLGETPLQLELPSPGGTWEQRRYLTGQVLATLARRGLAHAGALHPGLENDLRHLAQARWIADARVAIDGRCVRAIATAWSRQGVLLVRDDEHVRLRRTSDSAVLGELVAVAGQVRAGSGHSVNVGAEAFQTVTAGAPASEHVLADRLIDRGENPREMRALAWMCSGVTAVGQFGIVTGHRRAAQVIGFHDTPTGRYLQIRNNAWLTIAPADNNLLAARLRELLDRSLPAA</sequence>
<dbReference type="Proteomes" id="UP001589693">
    <property type="component" value="Unassembled WGS sequence"/>
</dbReference>
<comment type="similarity">
    <text evidence="2">Belongs to the EspG family.</text>
</comment>
<keyword evidence="3" id="KW-0963">Cytoplasm</keyword>
<evidence type="ECO:0000256" key="4">
    <source>
        <dbReference type="ARBA" id="ARBA00023186"/>
    </source>
</evidence>
<evidence type="ECO:0000313" key="5">
    <source>
        <dbReference type="EMBL" id="MFB9902862.1"/>
    </source>
</evidence>
<dbReference type="InterPro" id="IPR025734">
    <property type="entry name" value="EspG"/>
</dbReference>